<feature type="domain" description="C2H2-type" evidence="10">
    <location>
        <begin position="158"/>
        <end position="185"/>
    </location>
</feature>
<evidence type="ECO:0000256" key="9">
    <source>
        <dbReference type="ARBA" id="ARBA00023242"/>
    </source>
</evidence>
<sequence>MNNDSPIQELGISYINVIKCPLRMSDSSEWRSPEEEEVEEEDSHVCGVFKKVAVRKEVVVEEDSLQLQLEQEPPTEAAAPTATFKEATSRSKRMFPWQLPLFLQIPSSPSPSRKDSHRGKTFFMPGMWKIIFPTRQAQDTLTLVYKKHRRVHTHERPFACQLCPYKAKDSSQLTVHLRSHTGDSPFICPHEGCASSFKTNSDLKRHVLTIKSNLESHISSNHRKAGGYQCKLCNFQTDRLTFLKEHKKSHSSTLLKCALCDFTSTTQMALSAHVRKKHGPKHLHHCSYCDFTCRWEGALSAHVNKKHGRSAGDSKTTLTKSLCNPNFRCHLCNAGFVREDSLSSHLRQHKSPSQGIFSPPLPHSNPPEIENSSLKSITHLHYSFSFLSSDKK</sequence>
<dbReference type="PANTHER" id="PTHR24379:SF121">
    <property type="entry name" value="C2H2-TYPE DOMAIN-CONTAINING PROTEIN"/>
    <property type="match status" value="1"/>
</dbReference>
<dbReference type="Gene3D" id="3.30.160.60">
    <property type="entry name" value="Classic Zinc Finger"/>
    <property type="match status" value="4"/>
</dbReference>
<dbReference type="GO" id="GO:0005634">
    <property type="term" value="C:nucleus"/>
    <property type="evidence" value="ECO:0007669"/>
    <property type="project" value="UniProtKB-SubCell"/>
</dbReference>
<dbReference type="OrthoDB" id="6381104at2759"/>
<evidence type="ECO:0000256" key="2">
    <source>
        <dbReference type="ARBA" id="ARBA00022723"/>
    </source>
</evidence>
<evidence type="ECO:0000256" key="7">
    <source>
        <dbReference type="ARBA" id="ARBA00023125"/>
    </source>
</evidence>
<organism evidence="11 12">
    <name type="scientific">Lepeophtheirus salmonis</name>
    <name type="common">Salmon louse</name>
    <name type="synonym">Caligus salmonis</name>
    <dbReference type="NCBI Taxonomy" id="72036"/>
    <lineage>
        <taxon>Eukaryota</taxon>
        <taxon>Metazoa</taxon>
        <taxon>Ecdysozoa</taxon>
        <taxon>Arthropoda</taxon>
        <taxon>Crustacea</taxon>
        <taxon>Multicrustacea</taxon>
        <taxon>Hexanauplia</taxon>
        <taxon>Copepoda</taxon>
        <taxon>Siphonostomatoida</taxon>
        <taxon>Caligidae</taxon>
        <taxon>Lepeophtheirus</taxon>
    </lineage>
</organism>
<evidence type="ECO:0000256" key="6">
    <source>
        <dbReference type="ARBA" id="ARBA00023015"/>
    </source>
</evidence>
<keyword evidence="5" id="KW-0862">Zinc</keyword>
<dbReference type="Pfam" id="PF00096">
    <property type="entry name" value="zf-C2H2"/>
    <property type="match status" value="2"/>
</dbReference>
<dbReference type="PROSITE" id="PS00028">
    <property type="entry name" value="ZINC_FINGER_C2H2_1"/>
    <property type="match status" value="1"/>
</dbReference>
<evidence type="ECO:0000256" key="8">
    <source>
        <dbReference type="ARBA" id="ARBA00023163"/>
    </source>
</evidence>
<proteinExistence type="predicted"/>
<dbReference type="FunFam" id="3.30.160.60:FF:000325">
    <property type="entry name" value="ZFP90 zinc finger protein"/>
    <property type="match status" value="1"/>
</dbReference>
<dbReference type="Proteomes" id="UP000675881">
    <property type="component" value="Chromosome 5"/>
</dbReference>
<evidence type="ECO:0000256" key="3">
    <source>
        <dbReference type="ARBA" id="ARBA00022737"/>
    </source>
</evidence>
<dbReference type="InterPro" id="IPR036236">
    <property type="entry name" value="Znf_C2H2_sf"/>
</dbReference>
<keyword evidence="7" id="KW-0238">DNA-binding</keyword>
<feature type="domain" description="C2H2-type" evidence="10">
    <location>
        <begin position="327"/>
        <end position="354"/>
    </location>
</feature>
<gene>
    <name evidence="11" type="ORF">LSAA_10439</name>
</gene>
<keyword evidence="6" id="KW-0805">Transcription regulation</keyword>
<evidence type="ECO:0000313" key="11">
    <source>
        <dbReference type="EMBL" id="CAF2937163.1"/>
    </source>
</evidence>
<reference evidence="11" key="1">
    <citation type="submission" date="2021-02" db="EMBL/GenBank/DDBJ databases">
        <authorList>
            <person name="Bekaert M."/>
        </authorList>
    </citation>
    <scope>NUCLEOTIDE SEQUENCE</scope>
    <source>
        <strain evidence="11">IoA-00</strain>
    </source>
</reference>
<dbReference type="GO" id="GO:0008270">
    <property type="term" value="F:zinc ion binding"/>
    <property type="evidence" value="ECO:0007669"/>
    <property type="project" value="UniProtKB-KW"/>
</dbReference>
<keyword evidence="3" id="KW-0677">Repeat</keyword>
<name>A0A7R8H882_LEPSM</name>
<evidence type="ECO:0000256" key="1">
    <source>
        <dbReference type="ARBA" id="ARBA00004123"/>
    </source>
</evidence>
<dbReference type="PROSITE" id="PS50157">
    <property type="entry name" value="ZINC_FINGER_C2H2_2"/>
    <property type="match status" value="2"/>
</dbReference>
<comment type="subcellular location">
    <subcellularLocation>
        <location evidence="1">Nucleus</location>
    </subcellularLocation>
</comment>
<dbReference type="GO" id="GO:0003677">
    <property type="term" value="F:DNA binding"/>
    <property type="evidence" value="ECO:0007669"/>
    <property type="project" value="UniProtKB-KW"/>
</dbReference>
<dbReference type="EMBL" id="HG994584">
    <property type="protein sequence ID" value="CAF2937163.1"/>
    <property type="molecule type" value="Genomic_DNA"/>
</dbReference>
<dbReference type="SUPFAM" id="SSF57667">
    <property type="entry name" value="beta-beta-alpha zinc fingers"/>
    <property type="match status" value="2"/>
</dbReference>
<protein>
    <submittedName>
        <fullName evidence="11">(salmon louse) hypothetical protein</fullName>
    </submittedName>
</protein>
<dbReference type="AlphaFoldDB" id="A0A7R8H882"/>
<evidence type="ECO:0000256" key="5">
    <source>
        <dbReference type="ARBA" id="ARBA00022833"/>
    </source>
</evidence>
<evidence type="ECO:0000259" key="10">
    <source>
        <dbReference type="PROSITE" id="PS50157"/>
    </source>
</evidence>
<keyword evidence="4" id="KW-0863">Zinc-finger</keyword>
<keyword evidence="12" id="KW-1185">Reference proteome</keyword>
<dbReference type="InterPro" id="IPR013087">
    <property type="entry name" value="Znf_C2H2_type"/>
</dbReference>
<keyword evidence="9" id="KW-0539">Nucleus</keyword>
<dbReference type="SMART" id="SM00355">
    <property type="entry name" value="ZnF_C2H2"/>
    <property type="match status" value="6"/>
</dbReference>
<accession>A0A7R8H882</accession>
<evidence type="ECO:0000256" key="4">
    <source>
        <dbReference type="ARBA" id="ARBA00022771"/>
    </source>
</evidence>
<keyword evidence="2" id="KW-0479">Metal-binding</keyword>
<evidence type="ECO:0000313" key="12">
    <source>
        <dbReference type="Proteomes" id="UP000675881"/>
    </source>
</evidence>
<keyword evidence="8" id="KW-0804">Transcription</keyword>
<dbReference type="PANTHER" id="PTHR24379">
    <property type="entry name" value="KRAB AND ZINC FINGER DOMAIN-CONTAINING"/>
    <property type="match status" value="1"/>
</dbReference>